<evidence type="ECO:0000313" key="3">
    <source>
        <dbReference type="Proteomes" id="UP000236527"/>
    </source>
</evidence>
<dbReference type="Gene3D" id="3.40.50.300">
    <property type="entry name" value="P-loop containing nucleotide triphosphate hydrolases"/>
    <property type="match status" value="1"/>
</dbReference>
<reference evidence="3" key="1">
    <citation type="journal article" date="2018" name="Genome Announc.">
        <title>Draft Genome Sequence of the Nitrogen-Fixing and Hormogonia-Inducing Cyanobacterium Nostoc cycadae Strain WK-1, Isolated from the Coralloid Roots of Cycas revoluta.</title>
        <authorList>
            <person name="Kanesaki Y."/>
            <person name="Hirose M."/>
            <person name="Hirose Y."/>
            <person name="Fujisawa T."/>
            <person name="Nakamura Y."/>
            <person name="Watanabe S."/>
            <person name="Matsunaga S."/>
            <person name="Uchida H."/>
            <person name="Murakami A."/>
        </authorList>
    </citation>
    <scope>NUCLEOTIDE SEQUENCE [LARGE SCALE GENOMIC DNA]</scope>
    <source>
        <strain evidence="3">WK-1</strain>
    </source>
</reference>
<dbReference type="GO" id="GO:0005524">
    <property type="term" value="F:ATP binding"/>
    <property type="evidence" value="ECO:0007669"/>
    <property type="project" value="InterPro"/>
</dbReference>
<dbReference type="InterPro" id="IPR003959">
    <property type="entry name" value="ATPase_AAA_core"/>
</dbReference>
<dbReference type="InterPro" id="IPR027417">
    <property type="entry name" value="P-loop_NTPase"/>
</dbReference>
<dbReference type="GO" id="GO:0016887">
    <property type="term" value="F:ATP hydrolysis activity"/>
    <property type="evidence" value="ECO:0007669"/>
    <property type="project" value="InterPro"/>
</dbReference>
<dbReference type="Proteomes" id="UP000236527">
    <property type="component" value="Unassembled WGS sequence"/>
</dbReference>
<dbReference type="PANTHER" id="PTHR43581:SF4">
    <property type="entry name" value="ATP_GTP PHOSPHATASE"/>
    <property type="match status" value="1"/>
</dbReference>
<name>A0A2H6LL13_9NOSO</name>
<dbReference type="AlphaFoldDB" id="A0A2H6LL13"/>
<dbReference type="SUPFAM" id="SSF52540">
    <property type="entry name" value="P-loop containing nucleoside triphosphate hydrolases"/>
    <property type="match status" value="1"/>
</dbReference>
<sequence>MKLLRVHIISAKTCGGLLDGLNLQLRSPFSGYSGFDPLCFIGPNGAGKSQFLQVLTEIFQSVFHRCIPNEERVEGNPDLQFELEYLIHPEDEQLPVRVRISRKASGKNRPSLVIERRDEDEYDWIECDLKAPETCTLLPQKIVGYTSGDNETLSLPFLLSRSGYAKDVTESALHEPKRVPDTRLMLIDYGTHLEVFVANLLLGDASQWDFLLQDAKLQNLHSFRCIVQLAHSAAPKIPSRRGSQSARKGIQLTKELEDYLDQLKRCATCYTYDDKTETYTFDYWINDQTRKAFRSFWDNTLDLYSSFHKFAMLNDLVLPKKTRERFRKDTKSRRFASRLPEPQDEDKVFRFERVMFTAQRTGKEVDYVSLSDGEHQLGQILGTFCMLSFPNVLFLLDEPESHFNPLWRVKFISRILDLPTKHGDRRESAKATEQECLLTTHSPFVPSDMHRDKVFIFSKDEEGKIQVQNPNIETFGTTFDTIIEECFNVRPPMSQVPHDEIKRLMESENPEEIRAGMQHLGDSVEKAFLVDRLLQLRNRDEV</sequence>
<organism evidence="2 3">
    <name type="scientific">Nostoc cycadae WK-1</name>
    <dbReference type="NCBI Taxonomy" id="1861711"/>
    <lineage>
        <taxon>Bacteria</taxon>
        <taxon>Bacillati</taxon>
        <taxon>Cyanobacteriota</taxon>
        <taxon>Cyanophyceae</taxon>
        <taxon>Nostocales</taxon>
        <taxon>Nostocaceae</taxon>
        <taxon>Nostoc</taxon>
    </lineage>
</organism>
<dbReference type="RefSeq" id="WP_103125817.1">
    <property type="nucleotide sequence ID" value="NZ_DF978433.1"/>
</dbReference>
<dbReference type="Pfam" id="PF13304">
    <property type="entry name" value="AAA_21"/>
    <property type="match status" value="1"/>
</dbReference>
<comment type="caution">
    <text evidence="2">The sequence shown here is derived from an EMBL/GenBank/DDBJ whole genome shotgun (WGS) entry which is preliminary data.</text>
</comment>
<accession>A0A2H6LL13</accession>
<proteinExistence type="predicted"/>
<keyword evidence="3" id="KW-1185">Reference proteome</keyword>
<dbReference type="NCBIfam" id="TIGR04435">
    <property type="entry name" value="restrict_AAA_1"/>
    <property type="match status" value="1"/>
</dbReference>
<dbReference type="PANTHER" id="PTHR43581">
    <property type="entry name" value="ATP/GTP PHOSPHATASE"/>
    <property type="match status" value="1"/>
</dbReference>
<feature type="domain" description="ATPase AAA-type core" evidence="1">
    <location>
        <begin position="279"/>
        <end position="445"/>
    </location>
</feature>
<dbReference type="InterPro" id="IPR051396">
    <property type="entry name" value="Bact_Antivir_Def_Nuclease"/>
</dbReference>
<dbReference type="InterPro" id="IPR030974">
    <property type="entry name" value="Restrict_AAA"/>
</dbReference>
<dbReference type="EMBL" id="BDGE01000061">
    <property type="protein sequence ID" value="GBE93907.1"/>
    <property type="molecule type" value="Genomic_DNA"/>
</dbReference>
<evidence type="ECO:0000313" key="2">
    <source>
        <dbReference type="EMBL" id="GBE93907.1"/>
    </source>
</evidence>
<evidence type="ECO:0000259" key="1">
    <source>
        <dbReference type="Pfam" id="PF13304"/>
    </source>
</evidence>
<protein>
    <submittedName>
        <fullName evidence="2">ABC transporter</fullName>
    </submittedName>
</protein>
<gene>
    <name evidence="2" type="ORF">NCWK1_3672</name>
</gene>